<sequence>MPFTEAQVIEALTVGSNAAFTEGLGLVSPKWDKIASKVPSTGSSEFYGWLEDLPEIKEWVTERQLKELASHGYSIPNKTYEASIKIKRDDLEDDKIGKYAIIAKSWGRNTAIFPDKHSFPLLAAGFTTLCHDGQNFFDTDHPLGDTGDTYSNVIGDPATDTGEPWFVFDNTQILLPVIYQDRRPLKLEFMGATSEYAWFNNMVAQGVDGRAGFGFSFPQMCVGSKAPLTEANYIAAKKLLADMLSVNGKPLGTEAKVLTVGTANDAVAKKLILTQLVNGGDTNVYYNDVEVVVSSFIK</sequence>
<dbReference type="InterPro" id="IPR018774">
    <property type="entry name" value="Phage_Mu_GpT"/>
</dbReference>
<protein>
    <submittedName>
        <fullName evidence="2">Mu-like prophage major head subunit gpT family protein</fullName>
    </submittedName>
</protein>
<dbReference type="EMBL" id="JAPEUL010000004">
    <property type="protein sequence ID" value="MCW4628276.1"/>
    <property type="molecule type" value="Genomic_DNA"/>
</dbReference>
<name>A0ABT3KDM6_9GAMM</name>
<keyword evidence="3" id="KW-1185">Reference proteome</keyword>
<evidence type="ECO:0000313" key="3">
    <source>
        <dbReference type="Proteomes" id="UP001431181"/>
    </source>
</evidence>
<accession>A0ABT3KDM6</accession>
<evidence type="ECO:0000259" key="1">
    <source>
        <dbReference type="Pfam" id="PF10124"/>
    </source>
</evidence>
<feature type="domain" description="Bacteriophage Mu GpT" evidence="1">
    <location>
        <begin position="9"/>
        <end position="297"/>
    </location>
</feature>
<dbReference type="Pfam" id="PF10124">
    <property type="entry name" value="Mu-like_gpT"/>
    <property type="match status" value="1"/>
</dbReference>
<proteinExistence type="predicted"/>
<reference evidence="2" key="1">
    <citation type="submission" date="2022-11" db="EMBL/GenBank/DDBJ databases">
        <title>Marinomonas sp. nov., isolated from marine algae.</title>
        <authorList>
            <person name="Choi D.G."/>
            <person name="Kim J.M."/>
            <person name="Lee J.K."/>
            <person name="Baek J.H."/>
            <person name="Jeon C.O."/>
        </authorList>
    </citation>
    <scope>NUCLEOTIDE SEQUENCE</scope>
    <source>
        <strain evidence="2">KJ51-3</strain>
    </source>
</reference>
<evidence type="ECO:0000313" key="2">
    <source>
        <dbReference type="EMBL" id="MCW4628276.1"/>
    </source>
</evidence>
<dbReference type="RefSeq" id="WP_265217488.1">
    <property type="nucleotide sequence ID" value="NZ_JAPEUL010000004.1"/>
</dbReference>
<comment type="caution">
    <text evidence="2">The sequence shown here is derived from an EMBL/GenBank/DDBJ whole genome shotgun (WGS) entry which is preliminary data.</text>
</comment>
<gene>
    <name evidence="2" type="ORF">ONZ52_04275</name>
</gene>
<organism evidence="2 3">
    <name type="scientific">Marinomonas rhodophyticola</name>
    <dbReference type="NCBI Taxonomy" id="2992803"/>
    <lineage>
        <taxon>Bacteria</taxon>
        <taxon>Pseudomonadati</taxon>
        <taxon>Pseudomonadota</taxon>
        <taxon>Gammaproteobacteria</taxon>
        <taxon>Oceanospirillales</taxon>
        <taxon>Oceanospirillaceae</taxon>
        <taxon>Marinomonas</taxon>
    </lineage>
</organism>
<dbReference type="Proteomes" id="UP001431181">
    <property type="component" value="Unassembled WGS sequence"/>
</dbReference>